<dbReference type="GO" id="GO:0046872">
    <property type="term" value="F:metal ion binding"/>
    <property type="evidence" value="ECO:0007669"/>
    <property type="project" value="InterPro"/>
</dbReference>
<gene>
    <name evidence="2" type="ORF">BST47_03325</name>
</gene>
<evidence type="ECO:0000313" key="3">
    <source>
        <dbReference type="Proteomes" id="UP000192411"/>
    </source>
</evidence>
<name>A0A1X0JXI6_9MYCO</name>
<protein>
    <recommendedName>
        <fullName evidence="1">Mycothiol-dependent maleylpyruvate isomerase metal-binding domain-containing protein</fullName>
    </recommendedName>
</protein>
<organism evidence="2 3">
    <name type="scientific">Mycolicibacterium tusciae</name>
    <dbReference type="NCBI Taxonomy" id="75922"/>
    <lineage>
        <taxon>Bacteria</taxon>
        <taxon>Bacillati</taxon>
        <taxon>Actinomycetota</taxon>
        <taxon>Actinomycetes</taxon>
        <taxon>Mycobacteriales</taxon>
        <taxon>Mycobacteriaceae</taxon>
        <taxon>Mycolicibacterium</taxon>
    </lineage>
</organism>
<sequence>MSVRDMLRSNDERFRALAVGLGPDEWARPSLCEEWTNHEVLAHLVIGYRLRVAGMMREILSHGVSFDRANTAMAGALAAARGPAELLDEFGELVARPRGLGRIFPPRLLLGDHITHELDILFALDRAPQISGEAVVAVLNTQVALPNPFVPAFHNSRGLRLRATDVEWGHGDSGPLVEGRGTELVSVLGSRPRMLSALRGDGVELLSSRISPSRIRRGG</sequence>
<dbReference type="STRING" id="75922.BST47_03325"/>
<accession>A0A1X0JXI6</accession>
<dbReference type="Gene3D" id="1.20.120.450">
    <property type="entry name" value="dinb family like domain"/>
    <property type="match status" value="1"/>
</dbReference>
<dbReference type="EMBL" id="MVIM01000002">
    <property type="protein sequence ID" value="ORB67531.1"/>
    <property type="molecule type" value="Genomic_DNA"/>
</dbReference>
<feature type="domain" description="Mycothiol-dependent maleylpyruvate isomerase metal-binding" evidence="1">
    <location>
        <begin position="8"/>
        <end position="96"/>
    </location>
</feature>
<dbReference type="OrthoDB" id="5178565at2"/>
<dbReference type="NCBIfam" id="TIGR03083">
    <property type="entry name" value="maleylpyruvate isomerase family mycothiol-dependent enzyme"/>
    <property type="match status" value="1"/>
</dbReference>
<dbReference type="InterPro" id="IPR034660">
    <property type="entry name" value="DinB/YfiT-like"/>
</dbReference>
<evidence type="ECO:0000259" key="1">
    <source>
        <dbReference type="Pfam" id="PF11716"/>
    </source>
</evidence>
<dbReference type="Proteomes" id="UP000192411">
    <property type="component" value="Unassembled WGS sequence"/>
</dbReference>
<reference evidence="2 3" key="1">
    <citation type="submission" date="2017-02" db="EMBL/GenBank/DDBJ databases">
        <title>The new phylogeny of genus Mycobacterium.</title>
        <authorList>
            <person name="Tortoli E."/>
            <person name="Trovato A."/>
            <person name="Cirillo D.M."/>
        </authorList>
    </citation>
    <scope>NUCLEOTIDE SEQUENCE [LARGE SCALE GENOMIC DNA]</scope>
    <source>
        <strain evidence="2 3">DSM 44338</strain>
    </source>
</reference>
<dbReference type="InterPro" id="IPR024344">
    <property type="entry name" value="MDMPI_metal-binding"/>
</dbReference>
<proteinExistence type="predicted"/>
<comment type="caution">
    <text evidence="2">The sequence shown here is derived from an EMBL/GenBank/DDBJ whole genome shotgun (WGS) entry which is preliminary data.</text>
</comment>
<dbReference type="RefSeq" id="WP_083123806.1">
    <property type="nucleotide sequence ID" value="NZ_MVIM01000002.1"/>
</dbReference>
<dbReference type="InterPro" id="IPR017517">
    <property type="entry name" value="Maleyloyr_isom"/>
</dbReference>
<keyword evidence="3" id="KW-1185">Reference proteome</keyword>
<dbReference type="Pfam" id="PF11716">
    <property type="entry name" value="MDMPI_N"/>
    <property type="match status" value="1"/>
</dbReference>
<dbReference type="AlphaFoldDB" id="A0A1X0JXI6"/>
<evidence type="ECO:0000313" key="2">
    <source>
        <dbReference type="EMBL" id="ORB67531.1"/>
    </source>
</evidence>
<dbReference type="SUPFAM" id="SSF109854">
    <property type="entry name" value="DinB/YfiT-like putative metalloenzymes"/>
    <property type="match status" value="1"/>
</dbReference>